<keyword evidence="7 8" id="KW-0472">Membrane</keyword>
<feature type="transmembrane region" description="Helical" evidence="8">
    <location>
        <begin position="127"/>
        <end position="157"/>
    </location>
</feature>
<evidence type="ECO:0000256" key="1">
    <source>
        <dbReference type="ARBA" id="ARBA00004651"/>
    </source>
</evidence>
<dbReference type="GeneID" id="26739743"/>
<proteinExistence type="predicted"/>
<dbReference type="GO" id="GO:0005886">
    <property type="term" value="C:plasma membrane"/>
    <property type="evidence" value="ECO:0007669"/>
    <property type="project" value="UniProtKB-SubCell"/>
</dbReference>
<protein>
    <recommendedName>
        <fullName evidence="11">Glycosyltransferase RgtA/B/C/D-like domain-containing protein</fullName>
    </recommendedName>
</protein>
<keyword evidence="5 8" id="KW-0812">Transmembrane</keyword>
<feature type="transmembrane region" description="Helical" evidence="8">
    <location>
        <begin position="371"/>
        <end position="391"/>
    </location>
</feature>
<feature type="transmembrane region" description="Helical" evidence="8">
    <location>
        <begin position="214"/>
        <end position="232"/>
    </location>
</feature>
<gene>
    <name evidence="9" type="ORF">MB9_1505</name>
</gene>
<dbReference type="RefSeq" id="WP_060537894.1">
    <property type="nucleotide sequence ID" value="NZ_LN734822.1"/>
</dbReference>
<evidence type="ECO:0008006" key="11">
    <source>
        <dbReference type="Google" id="ProtNLM"/>
    </source>
</evidence>
<dbReference type="InterPro" id="IPR050297">
    <property type="entry name" value="LipidA_mod_glycosyltrf_83"/>
</dbReference>
<feature type="transmembrane region" description="Helical" evidence="8">
    <location>
        <begin position="17"/>
        <end position="37"/>
    </location>
</feature>
<keyword evidence="3" id="KW-0328">Glycosyltransferase</keyword>
<name>A0A0S4FQ08_METFO</name>
<evidence type="ECO:0000313" key="9">
    <source>
        <dbReference type="EMBL" id="CEL25141.1"/>
    </source>
</evidence>
<evidence type="ECO:0000256" key="8">
    <source>
        <dbReference type="SAM" id="Phobius"/>
    </source>
</evidence>
<feature type="transmembrane region" description="Helical" evidence="8">
    <location>
        <begin position="184"/>
        <end position="202"/>
    </location>
</feature>
<dbReference type="AlphaFoldDB" id="A0A0S4FQ08"/>
<dbReference type="PANTHER" id="PTHR33908">
    <property type="entry name" value="MANNOSYLTRANSFERASE YKCB-RELATED"/>
    <property type="match status" value="1"/>
</dbReference>
<evidence type="ECO:0000313" key="10">
    <source>
        <dbReference type="Proteomes" id="UP000062768"/>
    </source>
</evidence>
<dbReference type="PANTHER" id="PTHR33908:SF11">
    <property type="entry name" value="MEMBRANE PROTEIN"/>
    <property type="match status" value="1"/>
</dbReference>
<accession>A0A0S4FQ08</accession>
<keyword evidence="10" id="KW-1185">Reference proteome</keyword>
<comment type="subcellular location">
    <subcellularLocation>
        <location evidence="1">Cell membrane</location>
        <topology evidence="1">Multi-pass membrane protein</topology>
    </subcellularLocation>
</comment>
<dbReference type="GO" id="GO:0016763">
    <property type="term" value="F:pentosyltransferase activity"/>
    <property type="evidence" value="ECO:0007669"/>
    <property type="project" value="TreeGrafter"/>
</dbReference>
<evidence type="ECO:0000256" key="4">
    <source>
        <dbReference type="ARBA" id="ARBA00022679"/>
    </source>
</evidence>
<keyword evidence="2" id="KW-1003">Cell membrane</keyword>
<evidence type="ECO:0000256" key="3">
    <source>
        <dbReference type="ARBA" id="ARBA00022676"/>
    </source>
</evidence>
<dbReference type="EMBL" id="LN734822">
    <property type="protein sequence ID" value="CEL25141.1"/>
    <property type="molecule type" value="Genomic_DNA"/>
</dbReference>
<feature type="transmembrane region" description="Helical" evidence="8">
    <location>
        <begin position="346"/>
        <end position="365"/>
    </location>
</feature>
<sequence>MIPNYNFKHNLRENWDLLAVILIYFLLGFFLFKYYLYITGVDGICYISIAQKYATGDFSNAINGYWGPLFSWLLVPFLVKGFTPLFSLISAKTLSLIIGFTTLIGLRWLSHRVEIDETIRKLFVFALIIPILCFAFTELTADLLMTCSLVFCLVFLLDPNYPNNYWNGLICGFTGSLAYFSKSFGFPFFLILFVLFGLFYYFKKFKSDKRVIKNLILGLTVFLLLSGSWILILHEKYGEVTIGTSGTYNYNALGPDVQLQHPMNKFGVIKPPNDKAISGWEDPSYVKLRSWSPFESWPSFQYQLKLIGENILGFITLMFWFSPIMLPVLLWGFIAYLKTSDKRFKWGIMSILVTISLFIMGYLPFFIQARYFYLVYFLSFILGVYLLNEIIERKNFKNHRKNFLLFIFFFLFVVSPLLHFPIMQIHMGVYMNSVKFSEMIITFRGT</sequence>
<evidence type="ECO:0000256" key="5">
    <source>
        <dbReference type="ARBA" id="ARBA00022692"/>
    </source>
</evidence>
<feature type="transmembrane region" description="Helical" evidence="8">
    <location>
        <begin position="311"/>
        <end position="334"/>
    </location>
</feature>
<dbReference type="PATRIC" id="fig|2162.10.peg.1571"/>
<evidence type="ECO:0000256" key="7">
    <source>
        <dbReference type="ARBA" id="ARBA00023136"/>
    </source>
</evidence>
<dbReference type="GO" id="GO:0008610">
    <property type="term" value="P:lipid biosynthetic process"/>
    <property type="evidence" value="ECO:0007669"/>
    <property type="project" value="UniProtKB-ARBA"/>
</dbReference>
<feature type="transmembrane region" description="Helical" evidence="8">
    <location>
        <begin position="58"/>
        <end position="79"/>
    </location>
</feature>
<feature type="transmembrane region" description="Helical" evidence="8">
    <location>
        <begin position="85"/>
        <end position="106"/>
    </location>
</feature>
<keyword evidence="6 8" id="KW-1133">Transmembrane helix</keyword>
<keyword evidence="4" id="KW-0808">Transferase</keyword>
<organism evidence="9 10">
    <name type="scientific">Methanobacterium formicicum</name>
    <dbReference type="NCBI Taxonomy" id="2162"/>
    <lineage>
        <taxon>Archaea</taxon>
        <taxon>Methanobacteriati</taxon>
        <taxon>Methanobacteriota</taxon>
        <taxon>Methanomada group</taxon>
        <taxon>Methanobacteria</taxon>
        <taxon>Methanobacteriales</taxon>
        <taxon>Methanobacteriaceae</taxon>
        <taxon>Methanobacterium</taxon>
    </lineage>
</organism>
<evidence type="ECO:0000256" key="6">
    <source>
        <dbReference type="ARBA" id="ARBA00022989"/>
    </source>
</evidence>
<reference evidence="9" key="1">
    <citation type="submission" date="2014-09" db="EMBL/GenBank/DDBJ databases">
        <authorList>
            <person name="Wibberg D."/>
        </authorList>
    </citation>
    <scope>NUCLEOTIDE SEQUENCE [LARGE SCALE GENOMIC DNA]</scope>
    <source>
        <strain evidence="9">Mb9</strain>
    </source>
</reference>
<feature type="transmembrane region" description="Helical" evidence="8">
    <location>
        <begin position="403"/>
        <end position="422"/>
    </location>
</feature>
<dbReference type="Proteomes" id="UP000062768">
    <property type="component" value="Chromosome I"/>
</dbReference>
<evidence type="ECO:0000256" key="2">
    <source>
        <dbReference type="ARBA" id="ARBA00022475"/>
    </source>
</evidence>